<dbReference type="Proteomes" id="UP000214596">
    <property type="component" value="Unassembled WGS sequence"/>
</dbReference>
<reference evidence="1 2" key="1">
    <citation type="journal article" date="2017" name="Appl. Environ. Microbiol.">
        <title>Parallel evolution of two clades of a major Atlantic endemic Vibrio parahaemolyticus pathogen lineage by independent acquisition of related pathogenicity islands.</title>
        <authorList>
            <person name="Xu F."/>
            <person name="Gonzalez-Escalona N."/>
            <person name="Drees K.P."/>
            <person name="Sebra R.P."/>
            <person name="Cooper V.S."/>
            <person name="Jones S.H."/>
            <person name="Whistler C.A."/>
        </authorList>
    </citation>
    <scope>NUCLEOTIDE SEQUENCE [LARGE SCALE GENOMIC DNA]</scope>
    <source>
        <strain evidence="1 2">MAVP-3</strain>
    </source>
</reference>
<evidence type="ECO:0000313" key="2">
    <source>
        <dbReference type="Proteomes" id="UP000214596"/>
    </source>
</evidence>
<protein>
    <submittedName>
        <fullName evidence="1">Uncharacterized protein</fullName>
    </submittedName>
</protein>
<accession>A0A227J533</accession>
<organism evidence="1 2">
    <name type="scientific">Vibrio parahaemolyticus</name>
    <dbReference type="NCBI Taxonomy" id="670"/>
    <lineage>
        <taxon>Bacteria</taxon>
        <taxon>Pseudomonadati</taxon>
        <taxon>Pseudomonadota</taxon>
        <taxon>Gammaproteobacteria</taxon>
        <taxon>Vibrionales</taxon>
        <taxon>Vibrionaceae</taxon>
        <taxon>Vibrio</taxon>
    </lineage>
</organism>
<comment type="caution">
    <text evidence="1">The sequence shown here is derived from an EMBL/GenBank/DDBJ whole genome shotgun (WGS) entry which is preliminary data.</text>
</comment>
<gene>
    <name evidence="1" type="ORF">CA163_28145</name>
</gene>
<sequence>DIAIEKRRDIRLNTQDEILPSNSMESPSLHLVIERGDLRRETVEQQHAEWRDEVAIQLIQQRLISLLNDAAEPYQYVYAQPYYSNYQRLMSAGISFSPDRREQMHQI</sequence>
<dbReference type="AlphaFoldDB" id="A0A227J533"/>
<proteinExistence type="predicted"/>
<dbReference type="EMBL" id="NIXT01003162">
    <property type="protein sequence ID" value="OXE29535.1"/>
    <property type="molecule type" value="Genomic_DNA"/>
</dbReference>
<name>A0A227J533_VIBPH</name>
<feature type="non-terminal residue" evidence="1">
    <location>
        <position position="107"/>
    </location>
</feature>
<dbReference type="Gene3D" id="3.30.830.10">
    <property type="entry name" value="Metalloenzyme, LuxS/M16 peptidase-like"/>
    <property type="match status" value="1"/>
</dbReference>
<feature type="non-terminal residue" evidence="1">
    <location>
        <position position="1"/>
    </location>
</feature>
<evidence type="ECO:0000313" key="1">
    <source>
        <dbReference type="EMBL" id="OXE29535.1"/>
    </source>
</evidence>